<reference evidence="1 2" key="1">
    <citation type="journal article" date="2018" name="PLoS ONE">
        <title>The draft genome of Kipferlia bialata reveals reductive genome evolution in fornicate parasites.</title>
        <authorList>
            <person name="Tanifuji G."/>
            <person name="Takabayashi S."/>
            <person name="Kume K."/>
            <person name="Takagi M."/>
            <person name="Nakayama T."/>
            <person name="Kamikawa R."/>
            <person name="Inagaki Y."/>
            <person name="Hashimoto T."/>
        </authorList>
    </citation>
    <scope>NUCLEOTIDE SEQUENCE [LARGE SCALE GENOMIC DNA]</scope>
    <source>
        <strain evidence="1">NY0173</strain>
    </source>
</reference>
<evidence type="ECO:0000313" key="2">
    <source>
        <dbReference type="Proteomes" id="UP000265618"/>
    </source>
</evidence>
<protein>
    <submittedName>
        <fullName evidence="1">Uncharacterized protein</fullName>
    </submittedName>
</protein>
<accession>A0A9K3GQF0</accession>
<organism evidence="1 2">
    <name type="scientific">Kipferlia bialata</name>
    <dbReference type="NCBI Taxonomy" id="797122"/>
    <lineage>
        <taxon>Eukaryota</taxon>
        <taxon>Metamonada</taxon>
        <taxon>Carpediemonas-like organisms</taxon>
        <taxon>Kipferlia</taxon>
    </lineage>
</organism>
<gene>
    <name evidence="1" type="ORF">KIPB_015801</name>
</gene>
<proteinExistence type="predicted"/>
<feature type="non-terminal residue" evidence="1">
    <location>
        <position position="1"/>
    </location>
</feature>
<dbReference type="AlphaFoldDB" id="A0A9K3GQF0"/>
<name>A0A9K3GQF0_9EUKA</name>
<dbReference type="EMBL" id="BDIP01009126">
    <property type="protein sequence ID" value="GIQ92174.1"/>
    <property type="molecule type" value="Genomic_DNA"/>
</dbReference>
<evidence type="ECO:0000313" key="1">
    <source>
        <dbReference type="EMBL" id="GIQ92174.1"/>
    </source>
</evidence>
<comment type="caution">
    <text evidence="1">The sequence shown here is derived from an EMBL/GenBank/DDBJ whole genome shotgun (WGS) entry which is preliminary data.</text>
</comment>
<keyword evidence="2" id="KW-1185">Reference proteome</keyword>
<dbReference type="Proteomes" id="UP000265618">
    <property type="component" value="Unassembled WGS sequence"/>
</dbReference>
<sequence>SPGVLPAATFSVQSRHNTAATATFFSMDLSASAVSMAAQQPCLCLA</sequence>
<feature type="non-terminal residue" evidence="1">
    <location>
        <position position="46"/>
    </location>
</feature>